<proteinExistence type="predicted"/>
<organism evidence="2 3">
    <name type="scientific">Aspergillus carbonarius (strain ITEM 5010)</name>
    <dbReference type="NCBI Taxonomy" id="602072"/>
    <lineage>
        <taxon>Eukaryota</taxon>
        <taxon>Fungi</taxon>
        <taxon>Dikarya</taxon>
        <taxon>Ascomycota</taxon>
        <taxon>Pezizomycotina</taxon>
        <taxon>Eurotiomycetes</taxon>
        <taxon>Eurotiomycetidae</taxon>
        <taxon>Eurotiales</taxon>
        <taxon>Aspergillaceae</taxon>
        <taxon>Aspergillus</taxon>
        <taxon>Aspergillus subgen. Circumdati</taxon>
    </lineage>
</organism>
<dbReference type="EMBL" id="KV907516">
    <property type="protein sequence ID" value="OOF90578.1"/>
    <property type="molecule type" value="Genomic_DNA"/>
</dbReference>
<dbReference type="AlphaFoldDB" id="A0A1R3R7Y6"/>
<dbReference type="VEuPathDB" id="FungiDB:ASPCADRAFT_211914"/>
<feature type="region of interest" description="Disordered" evidence="1">
    <location>
        <begin position="1"/>
        <end position="21"/>
    </location>
</feature>
<sequence>MVRSTSRARAFNSEYAGSESTRSLDVVSVRRSMPKLARSTSRKISWRISSGRLIKGRGPRFVLYVFTDLLGNATVWLEL</sequence>
<evidence type="ECO:0000313" key="2">
    <source>
        <dbReference type="EMBL" id="OOF90578.1"/>
    </source>
</evidence>
<protein>
    <submittedName>
        <fullName evidence="2">Uncharacterized protein</fullName>
    </submittedName>
</protein>
<name>A0A1R3R7Y6_ASPC5</name>
<gene>
    <name evidence="2" type="ORF">ASPCADRAFT_211914</name>
</gene>
<accession>A0A1R3R7Y6</accession>
<evidence type="ECO:0000256" key="1">
    <source>
        <dbReference type="SAM" id="MobiDB-lite"/>
    </source>
</evidence>
<evidence type="ECO:0000313" key="3">
    <source>
        <dbReference type="Proteomes" id="UP000188318"/>
    </source>
</evidence>
<dbReference type="Proteomes" id="UP000188318">
    <property type="component" value="Unassembled WGS sequence"/>
</dbReference>
<keyword evidence="3" id="KW-1185">Reference proteome</keyword>
<reference evidence="3" key="1">
    <citation type="journal article" date="2017" name="Genome Biol.">
        <title>Comparative genomics reveals high biological diversity and specific adaptations in the industrially and medically important fungal genus Aspergillus.</title>
        <authorList>
            <person name="de Vries R.P."/>
            <person name="Riley R."/>
            <person name="Wiebenga A."/>
            <person name="Aguilar-Osorio G."/>
            <person name="Amillis S."/>
            <person name="Uchima C.A."/>
            <person name="Anderluh G."/>
            <person name="Asadollahi M."/>
            <person name="Askin M."/>
            <person name="Barry K."/>
            <person name="Battaglia E."/>
            <person name="Bayram O."/>
            <person name="Benocci T."/>
            <person name="Braus-Stromeyer S.A."/>
            <person name="Caldana C."/>
            <person name="Canovas D."/>
            <person name="Cerqueira G.C."/>
            <person name="Chen F."/>
            <person name="Chen W."/>
            <person name="Choi C."/>
            <person name="Clum A."/>
            <person name="Dos Santos R.A."/>
            <person name="Damasio A.R."/>
            <person name="Diallinas G."/>
            <person name="Emri T."/>
            <person name="Fekete E."/>
            <person name="Flipphi M."/>
            <person name="Freyberg S."/>
            <person name="Gallo A."/>
            <person name="Gournas C."/>
            <person name="Habgood R."/>
            <person name="Hainaut M."/>
            <person name="Harispe M.L."/>
            <person name="Henrissat B."/>
            <person name="Hilden K.S."/>
            <person name="Hope R."/>
            <person name="Hossain A."/>
            <person name="Karabika E."/>
            <person name="Karaffa L."/>
            <person name="Karanyi Z."/>
            <person name="Krasevec N."/>
            <person name="Kuo A."/>
            <person name="Kusch H."/>
            <person name="LaButti K."/>
            <person name="Lagendijk E.L."/>
            <person name="Lapidus A."/>
            <person name="Levasseur A."/>
            <person name="Lindquist E."/>
            <person name="Lipzen A."/>
            <person name="Logrieco A.F."/>
            <person name="MacCabe A."/>
            <person name="Maekelae M.R."/>
            <person name="Malavazi I."/>
            <person name="Melin P."/>
            <person name="Meyer V."/>
            <person name="Mielnichuk N."/>
            <person name="Miskei M."/>
            <person name="Molnar A.P."/>
            <person name="Mule G."/>
            <person name="Ngan C.Y."/>
            <person name="Orejas M."/>
            <person name="Orosz E."/>
            <person name="Ouedraogo J.P."/>
            <person name="Overkamp K.M."/>
            <person name="Park H.-S."/>
            <person name="Perrone G."/>
            <person name="Piumi F."/>
            <person name="Punt P.J."/>
            <person name="Ram A.F."/>
            <person name="Ramon A."/>
            <person name="Rauscher S."/>
            <person name="Record E."/>
            <person name="Riano-Pachon D.M."/>
            <person name="Robert V."/>
            <person name="Roehrig J."/>
            <person name="Ruller R."/>
            <person name="Salamov A."/>
            <person name="Salih N.S."/>
            <person name="Samson R.A."/>
            <person name="Sandor E."/>
            <person name="Sanguinetti M."/>
            <person name="Schuetze T."/>
            <person name="Sepcic K."/>
            <person name="Shelest E."/>
            <person name="Sherlock G."/>
            <person name="Sophianopoulou V."/>
            <person name="Squina F.M."/>
            <person name="Sun H."/>
            <person name="Susca A."/>
            <person name="Todd R.B."/>
            <person name="Tsang A."/>
            <person name="Unkles S.E."/>
            <person name="van de Wiele N."/>
            <person name="van Rossen-Uffink D."/>
            <person name="Oliveira J.V."/>
            <person name="Vesth T.C."/>
            <person name="Visser J."/>
            <person name="Yu J.-H."/>
            <person name="Zhou M."/>
            <person name="Andersen M.R."/>
            <person name="Archer D.B."/>
            <person name="Baker S.E."/>
            <person name="Benoit I."/>
            <person name="Brakhage A.A."/>
            <person name="Braus G.H."/>
            <person name="Fischer R."/>
            <person name="Frisvad J.C."/>
            <person name="Goldman G.H."/>
            <person name="Houbraken J."/>
            <person name="Oakley B."/>
            <person name="Pocsi I."/>
            <person name="Scazzocchio C."/>
            <person name="Seiboth B."/>
            <person name="vanKuyk P.A."/>
            <person name="Wortman J."/>
            <person name="Dyer P.S."/>
            <person name="Grigoriev I.V."/>
        </authorList>
    </citation>
    <scope>NUCLEOTIDE SEQUENCE [LARGE SCALE GENOMIC DNA]</scope>
    <source>
        <strain evidence="3">ITEM 5010</strain>
    </source>
</reference>